<dbReference type="AlphaFoldDB" id="A0A418VL00"/>
<name>A0A418VL00_9PROT</name>
<evidence type="ECO:0000313" key="2">
    <source>
        <dbReference type="Proteomes" id="UP000283458"/>
    </source>
</evidence>
<keyword evidence="2" id="KW-1185">Reference proteome</keyword>
<proteinExistence type="predicted"/>
<dbReference type="EMBL" id="QYUL01000006">
    <property type="protein sequence ID" value="RJF76827.1"/>
    <property type="molecule type" value="Genomic_DNA"/>
</dbReference>
<evidence type="ECO:0008006" key="3">
    <source>
        <dbReference type="Google" id="ProtNLM"/>
    </source>
</evidence>
<protein>
    <recommendedName>
        <fullName evidence="3">Transposase</fullName>
    </recommendedName>
</protein>
<sequence>MRLTETSGRTVAQVAAGPGIGKSTLTRWKNQFRAPCLKYETARRSKL</sequence>
<organism evidence="1 2">
    <name type="scientific">Azospirillum cavernae</name>
    <dbReference type="NCBI Taxonomy" id="2320860"/>
    <lineage>
        <taxon>Bacteria</taxon>
        <taxon>Pseudomonadati</taxon>
        <taxon>Pseudomonadota</taxon>
        <taxon>Alphaproteobacteria</taxon>
        <taxon>Rhodospirillales</taxon>
        <taxon>Azospirillaceae</taxon>
        <taxon>Azospirillum</taxon>
    </lineage>
</organism>
<accession>A0A418VL00</accession>
<reference evidence="1 2" key="1">
    <citation type="submission" date="2018-09" db="EMBL/GenBank/DDBJ databases">
        <authorList>
            <person name="Zhu H."/>
        </authorList>
    </citation>
    <scope>NUCLEOTIDE SEQUENCE [LARGE SCALE GENOMIC DNA]</scope>
    <source>
        <strain evidence="1 2">K2W22B-5</strain>
    </source>
</reference>
<gene>
    <name evidence="1" type="ORF">D3877_28505</name>
</gene>
<dbReference type="Proteomes" id="UP000283458">
    <property type="component" value="Unassembled WGS sequence"/>
</dbReference>
<comment type="caution">
    <text evidence="1">The sequence shown here is derived from an EMBL/GenBank/DDBJ whole genome shotgun (WGS) entry which is preliminary data.</text>
</comment>
<evidence type="ECO:0000313" key="1">
    <source>
        <dbReference type="EMBL" id="RJF76827.1"/>
    </source>
</evidence>